<comment type="caution">
    <text evidence="1">The sequence shown here is derived from an EMBL/GenBank/DDBJ whole genome shotgun (WGS) entry which is preliminary data.</text>
</comment>
<reference evidence="1 2" key="1">
    <citation type="submission" date="2019-03" db="EMBL/GenBank/DDBJ databases">
        <title>First draft genome of Liparis tanakae, snailfish: a comprehensive survey of snailfish specific genes.</title>
        <authorList>
            <person name="Kim W."/>
            <person name="Song I."/>
            <person name="Jeong J.-H."/>
            <person name="Kim D."/>
            <person name="Kim S."/>
            <person name="Ryu S."/>
            <person name="Song J.Y."/>
            <person name="Lee S.K."/>
        </authorList>
    </citation>
    <scope>NUCLEOTIDE SEQUENCE [LARGE SCALE GENOMIC DNA]</scope>
    <source>
        <tissue evidence="1">Muscle</tissue>
    </source>
</reference>
<dbReference type="AlphaFoldDB" id="A0A4Z2H3J3"/>
<name>A0A4Z2H3J3_9TELE</name>
<evidence type="ECO:0000313" key="1">
    <source>
        <dbReference type="EMBL" id="TNN59663.1"/>
    </source>
</evidence>
<dbReference type="EMBL" id="SRLO01000351">
    <property type="protein sequence ID" value="TNN59663.1"/>
    <property type="molecule type" value="Genomic_DNA"/>
</dbReference>
<protein>
    <submittedName>
        <fullName evidence="1">Uncharacterized protein</fullName>
    </submittedName>
</protein>
<dbReference type="Proteomes" id="UP000314294">
    <property type="component" value="Unassembled WGS sequence"/>
</dbReference>
<accession>A0A4Z2H3J3</accession>
<sequence>MWTRPLWPLQLGVERVQDVELHGFEEVVTLVFKYNRHHNLTAILQVSLDWYKSFLQKYLAITHHLYVGVLSQQAVIGHGLKGEKSSGSESGAVPEAFSGTGAASAAKLNEATTIDRLTFASSFSSTSVVEFSSEQGNDLLRYFYVLLLQFLDVLDQLQDARRLRTREKVGALDKQRQPVYHQLAGFLCCRACASQQEKSTYSENSPQIHAAAYNTSQMPFRCTLPVIRWALSSRVAIWATAKTRMAFTRIATSSI</sequence>
<evidence type="ECO:0000313" key="2">
    <source>
        <dbReference type="Proteomes" id="UP000314294"/>
    </source>
</evidence>
<gene>
    <name evidence="1" type="ORF">EYF80_030149</name>
</gene>
<keyword evidence="2" id="KW-1185">Reference proteome</keyword>
<proteinExistence type="predicted"/>
<organism evidence="1 2">
    <name type="scientific">Liparis tanakae</name>
    <name type="common">Tanaka's snailfish</name>
    <dbReference type="NCBI Taxonomy" id="230148"/>
    <lineage>
        <taxon>Eukaryota</taxon>
        <taxon>Metazoa</taxon>
        <taxon>Chordata</taxon>
        <taxon>Craniata</taxon>
        <taxon>Vertebrata</taxon>
        <taxon>Euteleostomi</taxon>
        <taxon>Actinopterygii</taxon>
        <taxon>Neopterygii</taxon>
        <taxon>Teleostei</taxon>
        <taxon>Neoteleostei</taxon>
        <taxon>Acanthomorphata</taxon>
        <taxon>Eupercaria</taxon>
        <taxon>Perciformes</taxon>
        <taxon>Cottioidei</taxon>
        <taxon>Cottales</taxon>
        <taxon>Liparidae</taxon>
        <taxon>Liparis</taxon>
    </lineage>
</organism>